<reference evidence="1" key="1">
    <citation type="submission" date="2022-08" db="EMBL/GenBank/DDBJ databases">
        <title>Draft genome sequencing of Roseisolibacter agri AW1220.</title>
        <authorList>
            <person name="Tobiishi Y."/>
            <person name="Tonouchi A."/>
        </authorList>
    </citation>
    <scope>NUCLEOTIDE SEQUENCE</scope>
    <source>
        <strain evidence="1">AW1220</strain>
    </source>
</reference>
<dbReference type="Proteomes" id="UP001161325">
    <property type="component" value="Unassembled WGS sequence"/>
</dbReference>
<protein>
    <submittedName>
        <fullName evidence="1">Uncharacterized protein</fullName>
    </submittedName>
</protein>
<proteinExistence type="predicted"/>
<name>A0AA37QA72_9BACT</name>
<evidence type="ECO:0000313" key="2">
    <source>
        <dbReference type="Proteomes" id="UP001161325"/>
    </source>
</evidence>
<dbReference type="AlphaFoldDB" id="A0AA37QA72"/>
<accession>A0AA37QA72</accession>
<dbReference type="EMBL" id="BRXS01000002">
    <property type="protein sequence ID" value="GLC25191.1"/>
    <property type="molecule type" value="Genomic_DNA"/>
</dbReference>
<keyword evidence="2" id="KW-1185">Reference proteome</keyword>
<gene>
    <name evidence="1" type="ORF">rosag_17040</name>
</gene>
<comment type="caution">
    <text evidence="1">The sequence shown here is derived from an EMBL/GenBank/DDBJ whole genome shotgun (WGS) entry which is preliminary data.</text>
</comment>
<evidence type="ECO:0000313" key="1">
    <source>
        <dbReference type="EMBL" id="GLC25191.1"/>
    </source>
</evidence>
<dbReference type="RefSeq" id="WP_284349635.1">
    <property type="nucleotide sequence ID" value="NZ_BRXS01000002.1"/>
</dbReference>
<organism evidence="1 2">
    <name type="scientific">Roseisolibacter agri</name>
    <dbReference type="NCBI Taxonomy" id="2014610"/>
    <lineage>
        <taxon>Bacteria</taxon>
        <taxon>Pseudomonadati</taxon>
        <taxon>Gemmatimonadota</taxon>
        <taxon>Gemmatimonadia</taxon>
        <taxon>Gemmatimonadales</taxon>
        <taxon>Gemmatimonadaceae</taxon>
        <taxon>Roseisolibacter</taxon>
    </lineage>
</organism>
<sequence>MRHRFRFASPSGPFAADDLYLSPSAVALEGPDVPSFVTRLLGELRAGTPLVEELRLAVSDDERDGMRFALTLLGAMAFASRAGCRPAQVRRFAESFVQTTLEGVRDAAVVEECALRAVGVVDTLYLLHGARAFGGDIGMLADVAAMLEGEPVH</sequence>